<name>A0A167DCM2_9GAMM</name>
<dbReference type="GO" id="GO:0046872">
    <property type="term" value="F:metal ion binding"/>
    <property type="evidence" value="ECO:0007669"/>
    <property type="project" value="UniProtKB-KW"/>
</dbReference>
<sequence>MGWFKEKYEFNQAQLRIAHITDTHLFANDGGEYFGVNTAQHLGAVLDTLAQLNLDAVIFGGDLTQDHTYGSYQLFARLIADSKLECPLFWLPGNHDEIDYLLKISQGQIQHAKRIVFELGQILLVNSKGPTPAGWVETSHLHEIEKHSELPSVVFCHHNPLSIAGYLDKHMLENGPQLLNRLVDTGQILGLFHGHVHHEYQFMFRGLSLYATPATSIQFTKNTEQWQQENLGAAYRLISWTKDGIQTEVKWLEK</sequence>
<evidence type="ECO:0000256" key="4">
    <source>
        <dbReference type="ARBA" id="ARBA00025742"/>
    </source>
</evidence>
<dbReference type="PATRIC" id="fig|1365253.3.peg.1754"/>
<dbReference type="PANTHER" id="PTHR42988">
    <property type="entry name" value="PHOSPHOHYDROLASE"/>
    <property type="match status" value="1"/>
</dbReference>
<comment type="caution">
    <text evidence="6">The sequence shown here is derived from an EMBL/GenBank/DDBJ whole genome shotgun (WGS) entry which is preliminary data.</text>
</comment>
<proteinExistence type="inferred from homology"/>
<dbReference type="SUPFAM" id="SSF56300">
    <property type="entry name" value="Metallo-dependent phosphatases"/>
    <property type="match status" value="1"/>
</dbReference>
<evidence type="ECO:0000256" key="1">
    <source>
        <dbReference type="ARBA" id="ARBA00022723"/>
    </source>
</evidence>
<evidence type="ECO:0000259" key="5">
    <source>
        <dbReference type="Pfam" id="PF00149"/>
    </source>
</evidence>
<keyword evidence="2" id="KW-0378">Hydrolase</keyword>
<dbReference type="InterPro" id="IPR029052">
    <property type="entry name" value="Metallo-depent_PP-like"/>
</dbReference>
<evidence type="ECO:0000313" key="6">
    <source>
        <dbReference type="EMBL" id="KZN48672.1"/>
    </source>
</evidence>
<evidence type="ECO:0000313" key="7">
    <source>
        <dbReference type="Proteomes" id="UP000076587"/>
    </source>
</evidence>
<organism evidence="6 7">
    <name type="scientific">Pseudoalteromonas luteoviolacea NCIMB 1942</name>
    <dbReference type="NCBI Taxonomy" id="1365253"/>
    <lineage>
        <taxon>Bacteria</taxon>
        <taxon>Pseudomonadati</taxon>
        <taxon>Pseudomonadota</taxon>
        <taxon>Gammaproteobacteria</taxon>
        <taxon>Alteromonadales</taxon>
        <taxon>Pseudoalteromonadaceae</taxon>
        <taxon>Pseudoalteromonas</taxon>
    </lineage>
</organism>
<dbReference type="InterPro" id="IPR004843">
    <property type="entry name" value="Calcineurin-like_PHP"/>
</dbReference>
<dbReference type="OrthoDB" id="9784378at2"/>
<dbReference type="Gene3D" id="3.60.21.10">
    <property type="match status" value="1"/>
</dbReference>
<dbReference type="InterPro" id="IPR050884">
    <property type="entry name" value="CNP_phosphodiesterase-III"/>
</dbReference>
<keyword evidence="3" id="KW-0408">Iron</keyword>
<accession>A0A167DCM2</accession>
<dbReference type="PANTHER" id="PTHR42988:SF2">
    <property type="entry name" value="CYCLIC NUCLEOTIDE PHOSPHODIESTERASE CBUA0032-RELATED"/>
    <property type="match status" value="1"/>
</dbReference>
<dbReference type="EMBL" id="AUXT01000145">
    <property type="protein sequence ID" value="KZN48672.1"/>
    <property type="molecule type" value="Genomic_DNA"/>
</dbReference>
<evidence type="ECO:0000256" key="3">
    <source>
        <dbReference type="ARBA" id="ARBA00023004"/>
    </source>
</evidence>
<dbReference type="GO" id="GO:0016787">
    <property type="term" value="F:hydrolase activity"/>
    <property type="evidence" value="ECO:0007669"/>
    <property type="project" value="UniProtKB-KW"/>
</dbReference>
<dbReference type="Proteomes" id="UP000076587">
    <property type="component" value="Unassembled WGS sequence"/>
</dbReference>
<reference evidence="6 7" key="1">
    <citation type="submission" date="2013-07" db="EMBL/GenBank/DDBJ databases">
        <title>Comparative Genomic and Metabolomic Analysis of Twelve Strains of Pseudoalteromonas luteoviolacea.</title>
        <authorList>
            <person name="Vynne N.G."/>
            <person name="Mansson M."/>
            <person name="Gram L."/>
        </authorList>
    </citation>
    <scope>NUCLEOTIDE SEQUENCE [LARGE SCALE GENOMIC DNA]</scope>
    <source>
        <strain evidence="6 7">NCIMB 1942</strain>
    </source>
</reference>
<dbReference type="Pfam" id="PF00149">
    <property type="entry name" value="Metallophos"/>
    <property type="match status" value="1"/>
</dbReference>
<dbReference type="AlphaFoldDB" id="A0A167DCM2"/>
<evidence type="ECO:0000256" key="2">
    <source>
        <dbReference type="ARBA" id="ARBA00022801"/>
    </source>
</evidence>
<gene>
    <name evidence="6" type="ORF">N482_07510</name>
</gene>
<keyword evidence="1" id="KW-0479">Metal-binding</keyword>
<feature type="domain" description="Calcineurin-like phosphoesterase" evidence="5">
    <location>
        <begin position="15"/>
        <end position="198"/>
    </location>
</feature>
<protein>
    <recommendedName>
        <fullName evidence="5">Calcineurin-like phosphoesterase domain-containing protein</fullName>
    </recommendedName>
</protein>
<comment type="similarity">
    <text evidence="4">Belongs to the cyclic nucleotide phosphodiesterase class-III family.</text>
</comment>
<dbReference type="RefSeq" id="WP_063376534.1">
    <property type="nucleotide sequence ID" value="NZ_AUXT01000145.1"/>
</dbReference>